<dbReference type="GO" id="GO:0003677">
    <property type="term" value="F:DNA binding"/>
    <property type="evidence" value="ECO:0007669"/>
    <property type="project" value="UniProtKB-KW"/>
</dbReference>
<dbReference type="PANTHER" id="PTHR30204:SF98">
    <property type="entry name" value="HTH-TYPE TRANSCRIPTIONAL REGULATOR ADHR"/>
    <property type="match status" value="1"/>
</dbReference>
<dbReference type="GO" id="GO:0003700">
    <property type="term" value="F:DNA-binding transcription factor activity"/>
    <property type="evidence" value="ECO:0007669"/>
    <property type="project" value="InterPro"/>
</dbReference>
<dbReference type="HOGENOM" id="CLU_060077_8_3_5"/>
<dbReference type="RefSeq" id="WP_015827841.1">
    <property type="nucleotide sequence ID" value="NC_012982.1"/>
</dbReference>
<keyword evidence="4" id="KW-1185">Reference proteome</keyword>
<feature type="domain" description="HTH merR-type" evidence="2">
    <location>
        <begin position="1"/>
        <end position="69"/>
    </location>
</feature>
<name>C6XL92_HIRBI</name>
<dbReference type="SUPFAM" id="SSF46955">
    <property type="entry name" value="Putative DNA-binding domain"/>
    <property type="match status" value="1"/>
</dbReference>
<dbReference type="AlphaFoldDB" id="C6XL92"/>
<evidence type="ECO:0000256" key="1">
    <source>
        <dbReference type="ARBA" id="ARBA00023125"/>
    </source>
</evidence>
<accession>C6XL92</accession>
<dbReference type="STRING" id="582402.Hbal_2007"/>
<dbReference type="Proteomes" id="UP000002745">
    <property type="component" value="Chromosome"/>
</dbReference>
<dbReference type="InterPro" id="IPR000551">
    <property type="entry name" value="MerR-type_HTH_dom"/>
</dbReference>
<dbReference type="SMART" id="SM00422">
    <property type="entry name" value="HTH_MERR"/>
    <property type="match status" value="1"/>
</dbReference>
<dbReference type="Pfam" id="PF00376">
    <property type="entry name" value="MerR"/>
    <property type="match status" value="1"/>
</dbReference>
<dbReference type="InterPro" id="IPR047057">
    <property type="entry name" value="MerR_fam"/>
</dbReference>
<dbReference type="PROSITE" id="PS50937">
    <property type="entry name" value="HTH_MERR_2"/>
    <property type="match status" value="1"/>
</dbReference>
<dbReference type="OrthoDB" id="9802944at2"/>
<dbReference type="PANTHER" id="PTHR30204">
    <property type="entry name" value="REDOX-CYCLING DRUG-SENSING TRANSCRIPTIONAL ACTIVATOR SOXR"/>
    <property type="match status" value="1"/>
</dbReference>
<dbReference type="InterPro" id="IPR009061">
    <property type="entry name" value="DNA-bd_dom_put_sf"/>
</dbReference>
<dbReference type="EMBL" id="CP001678">
    <property type="protein sequence ID" value="ACT59691.1"/>
    <property type="molecule type" value="Genomic_DNA"/>
</dbReference>
<organism evidence="3 4">
    <name type="scientific">Hirschia baltica (strain ATCC 49814 / DSM 5838 / IFAM 1418)</name>
    <dbReference type="NCBI Taxonomy" id="582402"/>
    <lineage>
        <taxon>Bacteria</taxon>
        <taxon>Pseudomonadati</taxon>
        <taxon>Pseudomonadota</taxon>
        <taxon>Alphaproteobacteria</taxon>
        <taxon>Hyphomonadales</taxon>
        <taxon>Hyphomonadaceae</taxon>
        <taxon>Hirschia</taxon>
    </lineage>
</organism>
<keyword evidence="1" id="KW-0238">DNA-binding</keyword>
<dbReference type="KEGG" id="hba:Hbal_2007"/>
<gene>
    <name evidence="3" type="ordered locus">Hbal_2007</name>
</gene>
<dbReference type="CDD" id="cd01109">
    <property type="entry name" value="HTH_YyaN"/>
    <property type="match status" value="1"/>
</dbReference>
<dbReference type="Gene3D" id="1.10.1660.10">
    <property type="match status" value="1"/>
</dbReference>
<evidence type="ECO:0000313" key="4">
    <source>
        <dbReference type="Proteomes" id="UP000002745"/>
    </source>
</evidence>
<dbReference type="eggNOG" id="COG0789">
    <property type="taxonomic scope" value="Bacteria"/>
</dbReference>
<reference evidence="4" key="1">
    <citation type="journal article" date="2011" name="J. Bacteriol.">
        <title>Genome sequences of eight morphologically diverse alphaproteobacteria.</title>
        <authorList>
            <consortium name="US DOE Joint Genome Institute"/>
            <person name="Brown P.J."/>
            <person name="Kysela D.T."/>
            <person name="Buechlein A."/>
            <person name="Hemmerich C."/>
            <person name="Brun Y.V."/>
        </authorList>
    </citation>
    <scope>NUCLEOTIDE SEQUENCE [LARGE SCALE GENOMIC DNA]</scope>
    <source>
        <strain evidence="4">ATCC 49814 / DSM 5838 / IFAM 1418</strain>
    </source>
</reference>
<protein>
    <submittedName>
        <fullName evidence="3">Transcriptional regulator, MerR family</fullName>
    </submittedName>
</protein>
<dbReference type="PRINTS" id="PR00040">
    <property type="entry name" value="HTHMERR"/>
</dbReference>
<evidence type="ECO:0000313" key="3">
    <source>
        <dbReference type="EMBL" id="ACT59691.1"/>
    </source>
</evidence>
<sequence>MKIGKLAQISKISVHAIRYYEKIGLLPKARRDQSGQREYEESILVWIGFLSRLKATGMSIKDMLIYARLREQGDATQKARQDILIQHREKVAAELAELHVSLGVLDEKIALYGAMISKEENKNHGHFQDG</sequence>
<proteinExistence type="predicted"/>
<evidence type="ECO:0000259" key="2">
    <source>
        <dbReference type="PROSITE" id="PS50937"/>
    </source>
</evidence>